<evidence type="ECO:0000256" key="6">
    <source>
        <dbReference type="SAM" id="Phobius"/>
    </source>
</evidence>
<evidence type="ECO:0000256" key="1">
    <source>
        <dbReference type="ARBA" id="ARBA00022512"/>
    </source>
</evidence>
<dbReference type="InterPro" id="IPR046022">
    <property type="entry name" value="DUF5979"/>
</dbReference>
<accession>A0ABU2B618</accession>
<evidence type="ECO:0000259" key="7">
    <source>
        <dbReference type="PROSITE" id="PS50847"/>
    </source>
</evidence>
<feature type="transmembrane region" description="Helical" evidence="6">
    <location>
        <begin position="991"/>
        <end position="1011"/>
    </location>
</feature>
<evidence type="ECO:0000256" key="5">
    <source>
        <dbReference type="SAM" id="MobiDB-lite"/>
    </source>
</evidence>
<dbReference type="InterPro" id="IPR019931">
    <property type="entry name" value="LPXTG_anchor"/>
</dbReference>
<evidence type="ECO:0000256" key="4">
    <source>
        <dbReference type="ARBA" id="ARBA00023088"/>
    </source>
</evidence>
<sequence>MFRITYKTQAPGETDFSEAKTIEIPAFNKGKPKETEFPVNTKVLIEEALVVGSPTSPEPIDGKRYVWATPVLKVAGKPVADNIITIEAKKTITAEMFNRPEPVANGTLFVRKVLNAQPALNPVPAHVENFNFDVTCNQAAEGDVLGGDGSYKKTVSAAANGTAVSVGVFPVGTECSVVEQTANIEIEGYDRVAPTMDPATGTVIIAAGNAEDNNLVTVTNTYTKIKTGKLFITKSVAPDSAVAEGSTKTAQVTMKCSAAPLEKPAGSPEITPNTAFTIPVPATGADVEIGTFPVGTVCNDVAETNAAELGIAHHELPTPSYNTQTHTIVEGEAATLNRFEVTNTYAPIQYVPFKVKKNFVGLIGDVKPAALKATAMCNAASKAGRAADTAIELPVKLDGTDTVFGEFPVGTTCKVTGEIVDPVNNYALVNQAISPQVVLANNADNRLTLTNTYEFKKGAFKFKKVVADTDSTLPAGQKFEFSYRCEQPETKAVNENKVSLGHNEEHVVTDIPVSSVCQVEEGAKITKVVEWTVSTDKEATITVAENAEPIVTFTNTFTKPLGGFTIAKAVSVADAQKNLPVEVPKDFTFDYSCELPAITGSEIAFDLGAPATGTLTLKAGETKTVSGVVAGSACTITEKNSGAADSNVATVVTVDGTETAGVTAKVTVVKDALAKVSYTNTYAAHAGVVVVNKVLDGSAKELAAVKDHTFAATVVCTKGSFNKTYPVQLKAGTPVEIPDVPVGAECKVSETLTGNDIAGARFDTDPASVTDVVVPAITHGNKSEVTLTNVYTELGAVKITKTLAGISAGQGKDKTFTVTAKWQDKGVEVVRELTLAPGVEQVINNVPVGAEVMFTERLPENTALASWNVPEFLGGEQVVDHKNGSAVVRVTAGSFVEGIKVELRNTANPPAWWLLLGAIPLVAAVSPRLPVPPAVSPQAPNSAVAPRGPQGSYVASPESAQVLAKTPEQKAKGVVKEPAAKKGLANTGANVLWVLLGGLLLAALGGILIALRRRES</sequence>
<protein>
    <submittedName>
        <fullName evidence="8">LPXTG-motif cell wall-anchored protein</fullName>
    </submittedName>
</protein>
<feature type="region of interest" description="Disordered" evidence="5">
    <location>
        <begin position="935"/>
        <end position="956"/>
    </location>
</feature>
<dbReference type="Proteomes" id="UP001183619">
    <property type="component" value="Unassembled WGS sequence"/>
</dbReference>
<proteinExistence type="predicted"/>
<keyword evidence="6" id="KW-0812">Transmembrane</keyword>
<keyword evidence="4" id="KW-0572">Peptidoglycan-anchor</keyword>
<dbReference type="RefSeq" id="WP_338078740.1">
    <property type="nucleotide sequence ID" value="NZ_BAAAJS010000031.1"/>
</dbReference>
<reference evidence="8 9" key="1">
    <citation type="submission" date="2023-07" db="EMBL/GenBank/DDBJ databases">
        <title>Sequencing the genomes of 1000 actinobacteria strains.</title>
        <authorList>
            <person name="Klenk H.-P."/>
        </authorList>
    </citation>
    <scope>NUCLEOTIDE SEQUENCE [LARGE SCALE GENOMIC DNA]</scope>
    <source>
        <strain evidence="8 9">DSM 44508</strain>
    </source>
</reference>
<evidence type="ECO:0000256" key="2">
    <source>
        <dbReference type="ARBA" id="ARBA00022525"/>
    </source>
</evidence>
<keyword evidence="9" id="KW-1185">Reference proteome</keyword>
<dbReference type="Pfam" id="PF19407">
    <property type="entry name" value="DUF5979"/>
    <property type="match status" value="7"/>
</dbReference>
<evidence type="ECO:0000256" key="3">
    <source>
        <dbReference type="ARBA" id="ARBA00022729"/>
    </source>
</evidence>
<comment type="caution">
    <text evidence="8">The sequence shown here is derived from an EMBL/GenBank/DDBJ whole genome shotgun (WGS) entry which is preliminary data.</text>
</comment>
<keyword evidence="6" id="KW-0472">Membrane</keyword>
<name>A0ABU2B618_9CORY</name>
<dbReference type="NCBIfam" id="TIGR01167">
    <property type="entry name" value="LPXTG_anchor"/>
    <property type="match status" value="1"/>
</dbReference>
<keyword evidence="6" id="KW-1133">Transmembrane helix</keyword>
<keyword evidence="2" id="KW-0964">Secreted</keyword>
<feature type="domain" description="Gram-positive cocci surface proteins LPxTG" evidence="7">
    <location>
        <begin position="984"/>
        <end position="1016"/>
    </location>
</feature>
<dbReference type="PROSITE" id="PS50847">
    <property type="entry name" value="GRAM_POS_ANCHORING"/>
    <property type="match status" value="1"/>
</dbReference>
<evidence type="ECO:0000313" key="9">
    <source>
        <dbReference type="Proteomes" id="UP001183619"/>
    </source>
</evidence>
<gene>
    <name evidence="8" type="ORF">J2S37_000600</name>
</gene>
<organism evidence="8 9">
    <name type="scientific">Corynebacterium felinum</name>
    <dbReference type="NCBI Taxonomy" id="131318"/>
    <lineage>
        <taxon>Bacteria</taxon>
        <taxon>Bacillati</taxon>
        <taxon>Actinomycetota</taxon>
        <taxon>Actinomycetes</taxon>
        <taxon>Mycobacteriales</taxon>
        <taxon>Corynebacteriaceae</taxon>
        <taxon>Corynebacterium</taxon>
    </lineage>
</organism>
<evidence type="ECO:0000313" key="8">
    <source>
        <dbReference type="EMBL" id="MDR7354062.1"/>
    </source>
</evidence>
<keyword evidence="3" id="KW-0732">Signal</keyword>
<dbReference type="EMBL" id="JAVDYF010000001">
    <property type="protein sequence ID" value="MDR7354062.1"/>
    <property type="molecule type" value="Genomic_DNA"/>
</dbReference>
<dbReference type="Gene3D" id="2.60.40.1140">
    <property type="entry name" value="Collagen-binding surface protein Cna, B-type domain"/>
    <property type="match status" value="2"/>
</dbReference>
<keyword evidence="1" id="KW-0134">Cell wall</keyword>